<dbReference type="EMBL" id="BAAAVM010000121">
    <property type="protein sequence ID" value="GAA2776114.1"/>
    <property type="molecule type" value="Genomic_DNA"/>
</dbReference>
<sequence>MGGSSRQRDEPPDHVPEGRAAIMARQREQYAVLYEGDFGLSALAGELSAADGPQGEGRSLHLASEVAAAAEGEGAVELGVDVRCLLDSRLPDDVIRTAWLAATRGRFDPAECESGVRGWLRRLAERWPGREREQAPGQWVIRPSISEEELRTAVVAEIRASAEPLSQGVAGSDHVALPDGAVAQALEAVARQGDGDLGLRLFLRVLKTYDVPVGKEQYDRLMALDTALGFPGPLVYDGLNVMWPPIDTARRDASGDFGFSALTCWFEEPGQEDTARERVRRAAAADDSAQTPGSAAALMLADTHRLLASPLPSETIEVLWLSATGRGYNIDQLGIDARDWLRQIEDVCEERLREIAPRYHHAAQPVRTDLRDAVLRTVREAAPLLTDMNISPHWEPIPGTSALTAVEAVVTDVDADLGFRLLLRLLRVLAPTLTQEQYGHYQTLGRRFGYGEDHVTEALERLHVAP</sequence>
<dbReference type="Proteomes" id="UP001500893">
    <property type="component" value="Unassembled WGS sequence"/>
</dbReference>
<evidence type="ECO:0000313" key="2">
    <source>
        <dbReference type="Proteomes" id="UP001500893"/>
    </source>
</evidence>
<gene>
    <name evidence="1" type="ORF">GCM10010521_63540</name>
</gene>
<reference evidence="1 2" key="1">
    <citation type="journal article" date="2019" name="Int. J. Syst. Evol. Microbiol.">
        <title>The Global Catalogue of Microorganisms (GCM) 10K type strain sequencing project: providing services to taxonomists for standard genome sequencing and annotation.</title>
        <authorList>
            <consortium name="The Broad Institute Genomics Platform"/>
            <consortium name="The Broad Institute Genome Sequencing Center for Infectious Disease"/>
            <person name="Wu L."/>
            <person name="Ma J."/>
        </authorList>
    </citation>
    <scope>NUCLEOTIDE SEQUENCE [LARGE SCALE GENOMIC DNA]</scope>
    <source>
        <strain evidence="1 2">JCM 11574</strain>
    </source>
</reference>
<protein>
    <submittedName>
        <fullName evidence="1">Uncharacterized protein</fullName>
    </submittedName>
</protein>
<evidence type="ECO:0000313" key="1">
    <source>
        <dbReference type="EMBL" id="GAA2776114.1"/>
    </source>
</evidence>
<organism evidence="1 2">
    <name type="scientific">Streptomyces rameus</name>
    <dbReference type="NCBI Taxonomy" id="68261"/>
    <lineage>
        <taxon>Bacteria</taxon>
        <taxon>Bacillati</taxon>
        <taxon>Actinomycetota</taxon>
        <taxon>Actinomycetes</taxon>
        <taxon>Kitasatosporales</taxon>
        <taxon>Streptomycetaceae</taxon>
        <taxon>Streptomyces</taxon>
    </lineage>
</organism>
<proteinExistence type="predicted"/>
<accession>A0ABN3V2P3</accession>
<keyword evidence="2" id="KW-1185">Reference proteome</keyword>
<name>A0ABN3V2P3_9ACTN</name>
<comment type="caution">
    <text evidence="1">The sequence shown here is derived from an EMBL/GenBank/DDBJ whole genome shotgun (WGS) entry which is preliminary data.</text>
</comment>